<dbReference type="Proteomes" id="UP001189429">
    <property type="component" value="Unassembled WGS sequence"/>
</dbReference>
<reference evidence="3" key="1">
    <citation type="submission" date="2023-10" db="EMBL/GenBank/DDBJ databases">
        <authorList>
            <person name="Chen Y."/>
            <person name="Shah S."/>
            <person name="Dougan E. K."/>
            <person name="Thang M."/>
            <person name="Chan C."/>
        </authorList>
    </citation>
    <scope>NUCLEOTIDE SEQUENCE [LARGE SCALE GENOMIC DNA]</scope>
</reference>
<comment type="caution">
    <text evidence="3">The sequence shown here is derived from an EMBL/GenBank/DDBJ whole genome shotgun (WGS) entry which is preliminary data.</text>
</comment>
<evidence type="ECO:0000259" key="2">
    <source>
        <dbReference type="Pfam" id="PF13475"/>
    </source>
</evidence>
<feature type="region of interest" description="Disordered" evidence="1">
    <location>
        <begin position="175"/>
        <end position="198"/>
    </location>
</feature>
<sequence length="259" mass="27989">MQQALGAVRLVGEQLPAALRFLADGLSERKLQVNWDKTGWLTGDAELAGMLALAWEGELERASGLRCLGGDGSTGVLRSVVEQNLRLEKARKSAERVHVLRAASARVEKDLLADRAFVLEAVSRDGHALRHASPALRADRAVVAAAARRSPGAVAHAAAALLEEDAELRALLPSSGAGSRRGWRAGPQPHPQVKGAEGLPADLANDVRVDYNYFIDEKPYCVGPVHGHGCNPEFGYQKTFVQDPVTSRFLEYLQSRLVF</sequence>
<proteinExistence type="predicted"/>
<organism evidence="3 4">
    <name type="scientific">Prorocentrum cordatum</name>
    <dbReference type="NCBI Taxonomy" id="2364126"/>
    <lineage>
        <taxon>Eukaryota</taxon>
        <taxon>Sar</taxon>
        <taxon>Alveolata</taxon>
        <taxon>Dinophyceae</taxon>
        <taxon>Prorocentrales</taxon>
        <taxon>Prorocentraceae</taxon>
        <taxon>Prorocentrum</taxon>
    </lineage>
</organism>
<dbReference type="InterPro" id="IPR025197">
    <property type="entry name" value="DUF4116"/>
</dbReference>
<feature type="non-terminal residue" evidence="3">
    <location>
        <position position="259"/>
    </location>
</feature>
<protein>
    <recommendedName>
        <fullName evidence="2">DUF4116 domain-containing protein</fullName>
    </recommendedName>
</protein>
<evidence type="ECO:0000256" key="1">
    <source>
        <dbReference type="SAM" id="MobiDB-lite"/>
    </source>
</evidence>
<feature type="domain" description="DUF4116" evidence="2">
    <location>
        <begin position="114"/>
        <end position="151"/>
    </location>
</feature>
<keyword evidence="4" id="KW-1185">Reference proteome</keyword>
<gene>
    <name evidence="3" type="ORF">PCOR1329_LOCUS62384</name>
</gene>
<evidence type="ECO:0000313" key="3">
    <source>
        <dbReference type="EMBL" id="CAK0878741.1"/>
    </source>
</evidence>
<name>A0ABN9VYI5_9DINO</name>
<feature type="compositionally biased region" description="Low complexity" evidence="1">
    <location>
        <begin position="175"/>
        <end position="186"/>
    </location>
</feature>
<accession>A0ABN9VYI5</accession>
<dbReference type="EMBL" id="CAUYUJ010017877">
    <property type="protein sequence ID" value="CAK0878741.1"/>
    <property type="molecule type" value="Genomic_DNA"/>
</dbReference>
<dbReference type="Pfam" id="PF13475">
    <property type="entry name" value="DUF4116"/>
    <property type="match status" value="1"/>
</dbReference>
<evidence type="ECO:0000313" key="4">
    <source>
        <dbReference type="Proteomes" id="UP001189429"/>
    </source>
</evidence>